<dbReference type="Pfam" id="PF00403">
    <property type="entry name" value="HMA"/>
    <property type="match status" value="1"/>
</dbReference>
<sequence length="113" mass="12487">MQKTVVSVELLCSKCSQKVMKLIGSIEGITSVVLDPSKNTATVIGEADPVKIIKQVRKFKKSARFQSIGPPKEEKKDDKSVSSQVHIHSLPKICQGCDVWYVVGEDYHICSIL</sequence>
<dbReference type="PANTHER" id="PTHR45811">
    <property type="entry name" value="COPPER TRANSPORT PROTEIN FAMILY-RELATED"/>
    <property type="match status" value="1"/>
</dbReference>
<evidence type="ECO:0000313" key="8">
    <source>
        <dbReference type="Proteomes" id="UP001168098"/>
    </source>
</evidence>
<evidence type="ECO:0000259" key="6">
    <source>
        <dbReference type="PROSITE" id="PS50846"/>
    </source>
</evidence>
<dbReference type="PROSITE" id="PS50846">
    <property type="entry name" value="HMA_2"/>
    <property type="match status" value="1"/>
</dbReference>
<keyword evidence="1" id="KW-0488">Methylation</keyword>
<evidence type="ECO:0000313" key="7">
    <source>
        <dbReference type="EMBL" id="KAJ9674777.1"/>
    </source>
</evidence>
<dbReference type="CDD" id="cd00371">
    <property type="entry name" value="HMA"/>
    <property type="match status" value="1"/>
</dbReference>
<accession>A0AA38YQM0</accession>
<dbReference type="InterPro" id="IPR036163">
    <property type="entry name" value="HMA_dom_sf"/>
</dbReference>
<dbReference type="EMBL" id="JARBHA010000018">
    <property type="protein sequence ID" value="KAJ9674777.1"/>
    <property type="molecule type" value="Genomic_DNA"/>
</dbReference>
<dbReference type="InterPro" id="IPR006121">
    <property type="entry name" value="HMA_dom"/>
</dbReference>
<comment type="similarity">
    <text evidence="5">Belongs to the HIPP family.</text>
</comment>
<evidence type="ECO:0000256" key="3">
    <source>
        <dbReference type="ARBA" id="ARBA00023288"/>
    </source>
</evidence>
<keyword evidence="8" id="KW-1185">Reference proteome</keyword>
<dbReference type="AlphaFoldDB" id="A0AA38YQM0"/>
<evidence type="ECO:0000256" key="1">
    <source>
        <dbReference type="ARBA" id="ARBA00022481"/>
    </source>
</evidence>
<dbReference type="InterPro" id="IPR051863">
    <property type="entry name" value="HIPP"/>
</dbReference>
<dbReference type="GO" id="GO:0046872">
    <property type="term" value="F:metal ion binding"/>
    <property type="evidence" value="ECO:0007669"/>
    <property type="project" value="UniProtKB-KW"/>
</dbReference>
<keyword evidence="4" id="KW-0636">Prenylation</keyword>
<proteinExistence type="inferred from homology"/>
<dbReference type="Gene3D" id="3.30.70.100">
    <property type="match status" value="1"/>
</dbReference>
<name>A0AA38YQM0_VITRO</name>
<evidence type="ECO:0000256" key="5">
    <source>
        <dbReference type="ARBA" id="ARBA00024045"/>
    </source>
</evidence>
<keyword evidence="2" id="KW-0479">Metal-binding</keyword>
<comment type="caution">
    <text evidence="7">The sequence shown here is derived from an EMBL/GenBank/DDBJ whole genome shotgun (WGS) entry which is preliminary data.</text>
</comment>
<evidence type="ECO:0000256" key="2">
    <source>
        <dbReference type="ARBA" id="ARBA00022723"/>
    </source>
</evidence>
<feature type="domain" description="HMA" evidence="6">
    <location>
        <begin position="1"/>
        <end position="68"/>
    </location>
</feature>
<evidence type="ECO:0000256" key="4">
    <source>
        <dbReference type="ARBA" id="ARBA00023289"/>
    </source>
</evidence>
<dbReference type="PANTHER" id="PTHR45811:SF27">
    <property type="entry name" value="HEAVY METAL-ASSOCIATED ISOPRENYLATED PLANT PROTEIN 3-LIKE"/>
    <property type="match status" value="1"/>
</dbReference>
<gene>
    <name evidence="7" type="ORF">PVL29_023983</name>
</gene>
<dbReference type="Proteomes" id="UP001168098">
    <property type="component" value="Unassembled WGS sequence"/>
</dbReference>
<organism evidence="7 8">
    <name type="scientific">Vitis rotundifolia</name>
    <name type="common">Muscadine grape</name>
    <dbReference type="NCBI Taxonomy" id="103349"/>
    <lineage>
        <taxon>Eukaryota</taxon>
        <taxon>Viridiplantae</taxon>
        <taxon>Streptophyta</taxon>
        <taxon>Embryophyta</taxon>
        <taxon>Tracheophyta</taxon>
        <taxon>Spermatophyta</taxon>
        <taxon>Magnoliopsida</taxon>
        <taxon>eudicotyledons</taxon>
        <taxon>Gunneridae</taxon>
        <taxon>Pentapetalae</taxon>
        <taxon>rosids</taxon>
        <taxon>Vitales</taxon>
        <taxon>Vitaceae</taxon>
        <taxon>Viteae</taxon>
        <taxon>Vitis</taxon>
    </lineage>
</organism>
<keyword evidence="3" id="KW-0449">Lipoprotein</keyword>
<reference evidence="7 8" key="1">
    <citation type="journal article" date="2023" name="BMC Biotechnol.">
        <title>Vitis rotundifolia cv Carlos genome sequencing.</title>
        <authorList>
            <person name="Huff M."/>
            <person name="Hulse-Kemp A."/>
            <person name="Scheffler B."/>
            <person name="Youngblood R."/>
            <person name="Simpson S."/>
            <person name="Babiker E."/>
            <person name="Staton M."/>
        </authorList>
    </citation>
    <scope>NUCLEOTIDE SEQUENCE [LARGE SCALE GENOMIC DNA]</scope>
    <source>
        <tissue evidence="7">Leaf</tissue>
    </source>
</reference>
<dbReference type="SUPFAM" id="SSF55008">
    <property type="entry name" value="HMA, heavy metal-associated domain"/>
    <property type="match status" value="1"/>
</dbReference>
<protein>
    <recommendedName>
        <fullName evidence="6">HMA domain-containing protein</fullName>
    </recommendedName>
</protein>